<dbReference type="AlphaFoldDB" id="A0A0A9BY43"/>
<evidence type="ECO:0000313" key="1">
    <source>
        <dbReference type="EMBL" id="JAD64177.1"/>
    </source>
</evidence>
<accession>A0A0A9BY43</accession>
<dbReference type="EMBL" id="GBRH01233718">
    <property type="protein sequence ID" value="JAD64177.1"/>
    <property type="molecule type" value="Transcribed_RNA"/>
</dbReference>
<proteinExistence type="predicted"/>
<sequence length="37" mass="3987">MLNHFLLRVHTPAQASCSGVPSSLGCLVTSISLWCQE</sequence>
<reference evidence="1" key="2">
    <citation type="journal article" date="2015" name="Data Brief">
        <title>Shoot transcriptome of the giant reed, Arundo donax.</title>
        <authorList>
            <person name="Barrero R.A."/>
            <person name="Guerrero F.D."/>
            <person name="Moolhuijzen P."/>
            <person name="Goolsby J.A."/>
            <person name="Tidwell J."/>
            <person name="Bellgard S.E."/>
            <person name="Bellgard M.I."/>
        </authorList>
    </citation>
    <scope>NUCLEOTIDE SEQUENCE</scope>
    <source>
        <tissue evidence="1">Shoot tissue taken approximately 20 cm above the soil surface</tissue>
    </source>
</reference>
<reference evidence="1" key="1">
    <citation type="submission" date="2014-09" db="EMBL/GenBank/DDBJ databases">
        <authorList>
            <person name="Magalhaes I.L.F."/>
            <person name="Oliveira U."/>
            <person name="Santos F.R."/>
            <person name="Vidigal T.H.D.A."/>
            <person name="Brescovit A.D."/>
            <person name="Santos A.J."/>
        </authorList>
    </citation>
    <scope>NUCLEOTIDE SEQUENCE</scope>
    <source>
        <tissue evidence="1">Shoot tissue taken approximately 20 cm above the soil surface</tissue>
    </source>
</reference>
<organism evidence="1">
    <name type="scientific">Arundo donax</name>
    <name type="common">Giant reed</name>
    <name type="synonym">Donax arundinaceus</name>
    <dbReference type="NCBI Taxonomy" id="35708"/>
    <lineage>
        <taxon>Eukaryota</taxon>
        <taxon>Viridiplantae</taxon>
        <taxon>Streptophyta</taxon>
        <taxon>Embryophyta</taxon>
        <taxon>Tracheophyta</taxon>
        <taxon>Spermatophyta</taxon>
        <taxon>Magnoliopsida</taxon>
        <taxon>Liliopsida</taxon>
        <taxon>Poales</taxon>
        <taxon>Poaceae</taxon>
        <taxon>PACMAD clade</taxon>
        <taxon>Arundinoideae</taxon>
        <taxon>Arundineae</taxon>
        <taxon>Arundo</taxon>
    </lineage>
</organism>
<name>A0A0A9BY43_ARUDO</name>
<protein>
    <submittedName>
        <fullName evidence="1">Uncharacterized protein</fullName>
    </submittedName>
</protein>